<dbReference type="PANTHER" id="PTHR34676:SF8">
    <property type="entry name" value="TRANSMEMBRANE PROTEIN"/>
    <property type="match status" value="1"/>
</dbReference>
<evidence type="ECO:0000313" key="1">
    <source>
        <dbReference type="Proteomes" id="UP000189701"/>
    </source>
</evidence>
<dbReference type="Proteomes" id="UP000189701">
    <property type="component" value="Unplaced"/>
</dbReference>
<name>A0A1U7Y8Q6_NICSY</name>
<keyword evidence="1" id="KW-1185">Reference proteome</keyword>
<sequence length="131" mass="15005">MAEDSELWDLIYDGPHVPMKKLEETGPLVSKGRKEYSDTDKKAVEKNYRTKKILMCSIGPDEYNRVRVQSAQKNIAFTDRVTTSKGPGRECILEKNVKGTFSVNEKEEKFLWHSSGNEHYVNGLKRVQSPI</sequence>
<reference evidence="1" key="1">
    <citation type="journal article" date="2013" name="Genome Biol.">
        <title>Reference genomes and transcriptomes of Nicotiana sylvestris and Nicotiana tomentosiformis.</title>
        <authorList>
            <person name="Sierro N."/>
            <person name="Battey J.N."/>
            <person name="Ouadi S."/>
            <person name="Bovet L."/>
            <person name="Goepfert S."/>
            <person name="Bakaher N."/>
            <person name="Peitsch M.C."/>
            <person name="Ivanov N.V."/>
        </authorList>
    </citation>
    <scope>NUCLEOTIDE SEQUENCE [LARGE SCALE GENOMIC DNA]</scope>
</reference>
<accession>A0A1U7Y8Q6</accession>
<dbReference type="AlphaFoldDB" id="A0A1U7Y8Q6"/>
<organism evidence="1 2">
    <name type="scientific">Nicotiana sylvestris</name>
    <name type="common">Wood tobacco</name>
    <name type="synonym">South American tobacco</name>
    <dbReference type="NCBI Taxonomy" id="4096"/>
    <lineage>
        <taxon>Eukaryota</taxon>
        <taxon>Viridiplantae</taxon>
        <taxon>Streptophyta</taxon>
        <taxon>Embryophyta</taxon>
        <taxon>Tracheophyta</taxon>
        <taxon>Spermatophyta</taxon>
        <taxon>Magnoliopsida</taxon>
        <taxon>eudicotyledons</taxon>
        <taxon>Gunneridae</taxon>
        <taxon>Pentapetalae</taxon>
        <taxon>asterids</taxon>
        <taxon>lamiids</taxon>
        <taxon>Solanales</taxon>
        <taxon>Solanaceae</taxon>
        <taxon>Nicotianoideae</taxon>
        <taxon>Nicotianeae</taxon>
        <taxon>Nicotiana</taxon>
    </lineage>
</organism>
<gene>
    <name evidence="2" type="primary">LOC104244563</name>
</gene>
<dbReference type="RefSeq" id="XP_009798316.1">
    <property type="nucleotide sequence ID" value="XM_009800014.1"/>
</dbReference>
<proteinExistence type="predicted"/>
<protein>
    <submittedName>
        <fullName evidence="2">Uncharacterized protein LOC104244563</fullName>
    </submittedName>
</protein>
<evidence type="ECO:0000313" key="2">
    <source>
        <dbReference type="RefSeq" id="XP_009798316.1"/>
    </source>
</evidence>
<reference evidence="2" key="2">
    <citation type="submission" date="2025-08" db="UniProtKB">
        <authorList>
            <consortium name="RefSeq"/>
        </authorList>
    </citation>
    <scope>IDENTIFICATION</scope>
    <source>
        <tissue evidence="2">Leaf</tissue>
    </source>
</reference>
<dbReference type="PANTHER" id="PTHR34676">
    <property type="entry name" value="DUF4219 DOMAIN-CONTAINING PROTEIN-RELATED"/>
    <property type="match status" value="1"/>
</dbReference>